<dbReference type="GeneID" id="98914049"/>
<dbReference type="PANTHER" id="PTHR43179">
    <property type="entry name" value="RHAMNOSYLTRANSFERASE WBBL"/>
    <property type="match status" value="1"/>
</dbReference>
<evidence type="ECO:0000313" key="2">
    <source>
        <dbReference type="Proteomes" id="UP000295515"/>
    </source>
</evidence>
<comment type="caution">
    <text evidence="1">The sequence shown here is derived from an EMBL/GenBank/DDBJ whole genome shotgun (WGS) entry which is preliminary data.</text>
</comment>
<sequence length="313" mass="36584">MFSLIVVDYNTISVTISYIKKFLKAINPEIFLHIIIIQNGDKNKDIELLTNCFGQNKNYSEKIAEKEVYFFQNDKCSICYCHSGENLGYARGNNLGAKIAKKIWNDPYLIISNNDLEIDCINLNLIEDIFISNEDVGVIGPQVITPSGIQQSPQKWSSAYKRLIVYYWLRWVAAFLPAKKKSQFLVKHCNDIVKNASSGKCDWISGCFMFIRSKAFFEIDMFDEYTFLYGEEMILSRRMEKKGYAVYFCNEQIVIHNHAQTTKKTISIMESRELDFNAIMYYYKTYCNTSPIILRLAQINFNIYKFFFINIKR</sequence>
<keyword evidence="2" id="KW-1185">Reference proteome</keyword>
<dbReference type="SUPFAM" id="SSF53448">
    <property type="entry name" value="Nucleotide-diphospho-sugar transferases"/>
    <property type="match status" value="1"/>
</dbReference>
<name>A0A4R3ZAM9_9FIRM</name>
<dbReference type="Pfam" id="PF11397">
    <property type="entry name" value="GlcNAc"/>
    <property type="match status" value="1"/>
</dbReference>
<dbReference type="InterPro" id="IPR029044">
    <property type="entry name" value="Nucleotide-diphossugar_trans"/>
</dbReference>
<protein>
    <submittedName>
        <fullName evidence="1">GT2 family glycosyltransferase</fullName>
    </submittedName>
</protein>
<organism evidence="1 2">
    <name type="scientific">Longibaculum muris</name>
    <dbReference type="NCBI Taxonomy" id="1796628"/>
    <lineage>
        <taxon>Bacteria</taxon>
        <taxon>Bacillati</taxon>
        <taxon>Bacillota</taxon>
        <taxon>Erysipelotrichia</taxon>
        <taxon>Erysipelotrichales</taxon>
        <taxon>Coprobacillaceae</taxon>
        <taxon>Longibaculum</taxon>
    </lineage>
</organism>
<accession>A0A4R3ZAM9</accession>
<reference evidence="1 2" key="1">
    <citation type="submission" date="2019-03" db="EMBL/GenBank/DDBJ databases">
        <title>Genomic Encyclopedia of Type Strains, Phase IV (KMG-IV): sequencing the most valuable type-strain genomes for metagenomic binning, comparative biology and taxonomic classification.</title>
        <authorList>
            <person name="Goeker M."/>
        </authorList>
    </citation>
    <scope>NUCLEOTIDE SEQUENCE [LARGE SCALE GENOMIC DNA]</scope>
    <source>
        <strain evidence="1 2">DSM 29487</strain>
    </source>
</reference>
<proteinExistence type="predicted"/>
<dbReference type="EMBL" id="SMCQ01000001">
    <property type="protein sequence ID" value="TCW02921.1"/>
    <property type="molecule type" value="Genomic_DNA"/>
</dbReference>
<dbReference type="InterPro" id="IPR021067">
    <property type="entry name" value="Glycosyltransferase"/>
</dbReference>
<gene>
    <name evidence="1" type="ORF">EDD60_101225</name>
</gene>
<dbReference type="AlphaFoldDB" id="A0A4R3ZAM9"/>
<dbReference type="Proteomes" id="UP000295515">
    <property type="component" value="Unassembled WGS sequence"/>
</dbReference>
<keyword evidence="1" id="KW-0808">Transferase</keyword>
<evidence type="ECO:0000313" key="1">
    <source>
        <dbReference type="EMBL" id="TCW02921.1"/>
    </source>
</evidence>
<dbReference type="Gene3D" id="3.90.550.10">
    <property type="entry name" value="Spore Coat Polysaccharide Biosynthesis Protein SpsA, Chain A"/>
    <property type="match status" value="1"/>
</dbReference>
<dbReference type="GO" id="GO:0016740">
    <property type="term" value="F:transferase activity"/>
    <property type="evidence" value="ECO:0007669"/>
    <property type="project" value="UniProtKB-KW"/>
</dbReference>
<dbReference type="RefSeq" id="WP_066450871.1">
    <property type="nucleotide sequence ID" value="NZ_JANKBF010000002.1"/>
</dbReference>
<dbReference type="PANTHER" id="PTHR43179:SF10">
    <property type="entry name" value="GLYCOSYL TRANSFERASE"/>
    <property type="match status" value="1"/>
</dbReference>